<feature type="domain" description="Cytochrome c" evidence="6">
    <location>
        <begin position="31"/>
        <end position="137"/>
    </location>
</feature>
<name>A0A2R4WET9_9HYPH</name>
<dbReference type="InterPro" id="IPR036909">
    <property type="entry name" value="Cyt_c-like_dom_sf"/>
</dbReference>
<dbReference type="InterPro" id="IPR009056">
    <property type="entry name" value="Cyt_c-like_dom"/>
</dbReference>
<dbReference type="SUPFAM" id="SSF46626">
    <property type="entry name" value="Cytochrome c"/>
    <property type="match status" value="1"/>
</dbReference>
<keyword evidence="3 4" id="KW-0408">Iron</keyword>
<dbReference type="AlphaFoldDB" id="A0A2R4WET9"/>
<dbReference type="Pfam" id="PF13442">
    <property type="entry name" value="Cytochrome_CBB3"/>
    <property type="match status" value="1"/>
</dbReference>
<evidence type="ECO:0000256" key="4">
    <source>
        <dbReference type="PROSITE-ProRule" id="PRU00433"/>
    </source>
</evidence>
<dbReference type="Proteomes" id="UP000244755">
    <property type="component" value="Chromosome 1"/>
</dbReference>
<keyword evidence="8" id="KW-1185">Reference proteome</keyword>
<evidence type="ECO:0000256" key="3">
    <source>
        <dbReference type="ARBA" id="ARBA00023004"/>
    </source>
</evidence>
<proteinExistence type="predicted"/>
<dbReference type="PROSITE" id="PS51007">
    <property type="entry name" value="CYTC"/>
    <property type="match status" value="1"/>
</dbReference>
<accession>A0A2R4WET9</accession>
<organism evidence="7 8">
    <name type="scientific">Methylobacterium currus</name>
    <dbReference type="NCBI Taxonomy" id="2051553"/>
    <lineage>
        <taxon>Bacteria</taxon>
        <taxon>Pseudomonadati</taxon>
        <taxon>Pseudomonadota</taxon>
        <taxon>Alphaproteobacteria</taxon>
        <taxon>Hyphomicrobiales</taxon>
        <taxon>Methylobacteriaceae</taxon>
        <taxon>Methylobacterium</taxon>
    </lineage>
</organism>
<sequence length="175" mass="18236">MMVPVVIAGLALMSGAAWVQGAAWAQGARTSGGDGDLAVFKKACSGCHKWHGGGGGGYGGDALSLRKTQLEKDQVAEVVRCGRPGTGMPYHLRGAYDSVKCYDSLKADMGTSMPPETAVFLRPAEIDAVATYVVTQLKGKGDPTIEECTAFFGATSRACDIYRKKEGSNAATASH</sequence>
<evidence type="ECO:0000256" key="2">
    <source>
        <dbReference type="ARBA" id="ARBA00022723"/>
    </source>
</evidence>
<dbReference type="KEGG" id="mee:DA075_03075"/>
<evidence type="ECO:0000313" key="7">
    <source>
        <dbReference type="EMBL" id="AWB20042.1"/>
    </source>
</evidence>
<evidence type="ECO:0000313" key="8">
    <source>
        <dbReference type="Proteomes" id="UP000244755"/>
    </source>
</evidence>
<feature type="signal peptide" evidence="5">
    <location>
        <begin position="1"/>
        <end position="19"/>
    </location>
</feature>
<dbReference type="GO" id="GO:0046872">
    <property type="term" value="F:metal ion binding"/>
    <property type="evidence" value="ECO:0007669"/>
    <property type="project" value="UniProtKB-KW"/>
</dbReference>
<dbReference type="OrthoDB" id="7949143at2"/>
<evidence type="ECO:0000256" key="1">
    <source>
        <dbReference type="ARBA" id="ARBA00022617"/>
    </source>
</evidence>
<dbReference type="GO" id="GO:0020037">
    <property type="term" value="F:heme binding"/>
    <property type="evidence" value="ECO:0007669"/>
    <property type="project" value="InterPro"/>
</dbReference>
<dbReference type="EMBL" id="CP028843">
    <property type="protein sequence ID" value="AWB20042.1"/>
    <property type="molecule type" value="Genomic_DNA"/>
</dbReference>
<evidence type="ECO:0000259" key="6">
    <source>
        <dbReference type="PROSITE" id="PS51007"/>
    </source>
</evidence>
<reference evidence="7 8" key="1">
    <citation type="submission" date="2018-04" db="EMBL/GenBank/DDBJ databases">
        <title>Methylobacterium sp. PR1016A genome.</title>
        <authorList>
            <person name="Park W."/>
        </authorList>
    </citation>
    <scope>NUCLEOTIDE SEQUENCE [LARGE SCALE GENOMIC DNA]</scope>
    <source>
        <strain evidence="7 8">PR1016A</strain>
    </source>
</reference>
<evidence type="ECO:0000256" key="5">
    <source>
        <dbReference type="SAM" id="SignalP"/>
    </source>
</evidence>
<keyword evidence="1 4" id="KW-0349">Heme</keyword>
<protein>
    <submittedName>
        <fullName evidence="7">Cytochrome C</fullName>
    </submittedName>
</protein>
<keyword evidence="2 4" id="KW-0479">Metal-binding</keyword>
<feature type="chain" id="PRO_5015307001" evidence="5">
    <location>
        <begin position="20"/>
        <end position="175"/>
    </location>
</feature>
<dbReference type="GO" id="GO:0009055">
    <property type="term" value="F:electron transfer activity"/>
    <property type="evidence" value="ECO:0007669"/>
    <property type="project" value="InterPro"/>
</dbReference>
<gene>
    <name evidence="7" type="ORF">DA075_03075</name>
</gene>
<keyword evidence="5" id="KW-0732">Signal</keyword>
<dbReference type="Gene3D" id="1.10.760.10">
    <property type="entry name" value="Cytochrome c-like domain"/>
    <property type="match status" value="1"/>
</dbReference>